<evidence type="ECO:0000313" key="2">
    <source>
        <dbReference type="Proteomes" id="UP000582837"/>
    </source>
</evidence>
<dbReference type="AlphaFoldDB" id="A0A841GZL3"/>
<organism evidence="1 2">
    <name type="scientific">Longimicrobium terrae</name>
    <dbReference type="NCBI Taxonomy" id="1639882"/>
    <lineage>
        <taxon>Bacteria</taxon>
        <taxon>Pseudomonadati</taxon>
        <taxon>Gemmatimonadota</taxon>
        <taxon>Longimicrobiia</taxon>
        <taxon>Longimicrobiales</taxon>
        <taxon>Longimicrobiaceae</taxon>
        <taxon>Longimicrobium</taxon>
    </lineage>
</organism>
<dbReference type="RefSeq" id="WP_170033869.1">
    <property type="nucleotide sequence ID" value="NZ_JABDTL010000001.1"/>
</dbReference>
<proteinExistence type="predicted"/>
<reference evidence="1 2" key="1">
    <citation type="submission" date="2020-08" db="EMBL/GenBank/DDBJ databases">
        <title>Genomic Encyclopedia of Type Strains, Phase IV (KMG-IV): sequencing the most valuable type-strain genomes for metagenomic binning, comparative biology and taxonomic classification.</title>
        <authorList>
            <person name="Goeker M."/>
        </authorList>
    </citation>
    <scope>NUCLEOTIDE SEQUENCE [LARGE SCALE GENOMIC DNA]</scope>
    <source>
        <strain evidence="1 2">DSM 29007</strain>
    </source>
</reference>
<dbReference type="EMBL" id="JACHIA010000007">
    <property type="protein sequence ID" value="MBB6071192.1"/>
    <property type="molecule type" value="Genomic_DNA"/>
</dbReference>
<sequence>MTHLDEGTLQELLDGEMPAGRGGPAEAHLASCPVCAAQMAELRAGGERMSALLGAGDAPAPMLRAQAEFHRRRRAGRPLARAGRGLSRAAAVMIAIAGAAVAAAAFPGSPVRAWVQENVLAGPPAPAAPAPAPAVATVPAPREVPATGVSILPDDGGVRVVVSGAAPELRVSARLSSAPQAQVRATGAAAGTARFRTSPGRIEVLNAGPGEVAVELPAGAESAFLEVNGRVYAAKDGESLRALVPAESGSADQPVFRAGP</sequence>
<evidence type="ECO:0008006" key="3">
    <source>
        <dbReference type="Google" id="ProtNLM"/>
    </source>
</evidence>
<gene>
    <name evidence="1" type="ORF">HNQ61_002816</name>
</gene>
<comment type="caution">
    <text evidence="1">The sequence shown here is derived from an EMBL/GenBank/DDBJ whole genome shotgun (WGS) entry which is preliminary data.</text>
</comment>
<keyword evidence="2" id="KW-1185">Reference proteome</keyword>
<accession>A0A841GZL3</accession>
<evidence type="ECO:0000313" key="1">
    <source>
        <dbReference type="EMBL" id="MBB6071192.1"/>
    </source>
</evidence>
<dbReference type="Proteomes" id="UP000582837">
    <property type="component" value="Unassembled WGS sequence"/>
</dbReference>
<name>A0A841GZL3_9BACT</name>
<protein>
    <recommendedName>
        <fullName evidence="3">Zinc-finger domain-containing protein</fullName>
    </recommendedName>
</protein>